<name>A0A3M7T483_BRAPC</name>
<dbReference type="Proteomes" id="UP000276133">
    <property type="component" value="Unassembled WGS sequence"/>
</dbReference>
<evidence type="ECO:0000313" key="1">
    <source>
        <dbReference type="EMBL" id="RNA42811.1"/>
    </source>
</evidence>
<evidence type="ECO:0000313" key="2">
    <source>
        <dbReference type="Proteomes" id="UP000276133"/>
    </source>
</evidence>
<protein>
    <submittedName>
        <fullName evidence="1">Uncharacterized protein</fullName>
    </submittedName>
</protein>
<reference evidence="1 2" key="1">
    <citation type="journal article" date="2018" name="Sci. Rep.">
        <title>Genomic signatures of local adaptation to the degree of environmental predictability in rotifers.</title>
        <authorList>
            <person name="Franch-Gras L."/>
            <person name="Hahn C."/>
            <person name="Garcia-Roger E.M."/>
            <person name="Carmona M.J."/>
            <person name="Serra M."/>
            <person name="Gomez A."/>
        </authorList>
    </citation>
    <scope>NUCLEOTIDE SEQUENCE [LARGE SCALE GENOMIC DNA]</scope>
    <source>
        <strain evidence="1">HYR1</strain>
    </source>
</reference>
<accession>A0A3M7T483</accession>
<keyword evidence="2" id="KW-1185">Reference proteome</keyword>
<dbReference type="EMBL" id="REGN01000317">
    <property type="protein sequence ID" value="RNA42811.1"/>
    <property type="molecule type" value="Genomic_DNA"/>
</dbReference>
<organism evidence="1 2">
    <name type="scientific">Brachionus plicatilis</name>
    <name type="common">Marine rotifer</name>
    <name type="synonym">Brachionus muelleri</name>
    <dbReference type="NCBI Taxonomy" id="10195"/>
    <lineage>
        <taxon>Eukaryota</taxon>
        <taxon>Metazoa</taxon>
        <taxon>Spiralia</taxon>
        <taxon>Gnathifera</taxon>
        <taxon>Rotifera</taxon>
        <taxon>Eurotatoria</taxon>
        <taxon>Monogononta</taxon>
        <taxon>Pseudotrocha</taxon>
        <taxon>Ploima</taxon>
        <taxon>Brachionidae</taxon>
        <taxon>Brachionus</taxon>
    </lineage>
</organism>
<sequence>MDITLIIFASSSLSGDKDSLLAKIRTASALKKKMNFVGHNYFSPFQINRVHDTSFREDGILKLVINSIYHFNPKKFIFKFFISKIYLNI</sequence>
<dbReference type="AlphaFoldDB" id="A0A3M7T483"/>
<gene>
    <name evidence="1" type="ORF">BpHYR1_000575</name>
</gene>
<proteinExistence type="predicted"/>
<comment type="caution">
    <text evidence="1">The sequence shown here is derived from an EMBL/GenBank/DDBJ whole genome shotgun (WGS) entry which is preliminary data.</text>
</comment>